<dbReference type="Proteomes" id="UP001629462">
    <property type="component" value="Unassembled WGS sequence"/>
</dbReference>
<dbReference type="InterPro" id="IPR040980">
    <property type="entry name" value="SWI2_SNF2"/>
</dbReference>
<evidence type="ECO:0000256" key="2">
    <source>
        <dbReference type="ARBA" id="ARBA00008598"/>
    </source>
</evidence>
<dbReference type="InterPro" id="IPR007409">
    <property type="entry name" value="Restrct_endonuc_type1_HsdR_N"/>
</dbReference>
<proteinExistence type="inferred from homology"/>
<keyword evidence="9 10" id="KW-0238">DNA-binding</keyword>
<dbReference type="Gene3D" id="3.40.50.300">
    <property type="entry name" value="P-loop containing nucleotide triphosphate hydrolases"/>
    <property type="match status" value="2"/>
</dbReference>
<keyword evidence="11" id="KW-0175">Coiled coil</keyword>
<evidence type="ECO:0000256" key="3">
    <source>
        <dbReference type="ARBA" id="ARBA00022722"/>
    </source>
</evidence>
<comment type="similarity">
    <text evidence="2 10">Belongs to the HsdR family.</text>
</comment>
<dbReference type="Pfam" id="PF11867">
    <property type="entry name" value="T1RH-like_C"/>
    <property type="match status" value="1"/>
</dbReference>
<dbReference type="PROSITE" id="PS51192">
    <property type="entry name" value="HELICASE_ATP_BIND_1"/>
    <property type="match status" value="1"/>
</dbReference>
<accession>A0ABW9CNV9</accession>
<reference evidence="13 14" key="1">
    <citation type="journal article" date="2024" name="Chem. Sci.">
        <title>Discovery of megapolipeptins by genome mining of a Burkholderiales bacteria collection.</title>
        <authorList>
            <person name="Paulo B.S."/>
            <person name="Recchia M.J.J."/>
            <person name="Lee S."/>
            <person name="Fergusson C.H."/>
            <person name="Romanowski S.B."/>
            <person name="Hernandez A."/>
            <person name="Krull N."/>
            <person name="Liu D.Y."/>
            <person name="Cavanagh H."/>
            <person name="Bos A."/>
            <person name="Gray C.A."/>
            <person name="Murphy B.T."/>
            <person name="Linington R.G."/>
            <person name="Eustaquio A.S."/>
        </authorList>
    </citation>
    <scope>NUCLEOTIDE SEQUENCE [LARGE SCALE GENOMIC DNA]</scope>
    <source>
        <strain evidence="13 14">RL17-374-BIF-D</strain>
    </source>
</reference>
<dbReference type="InterPro" id="IPR051268">
    <property type="entry name" value="Type-I_R_enzyme_R_subunit"/>
</dbReference>
<dbReference type="InterPro" id="IPR055180">
    <property type="entry name" value="HsdR_RecA-like_helicase_dom_2"/>
</dbReference>
<dbReference type="NCBIfam" id="TIGR00348">
    <property type="entry name" value="hsdR"/>
    <property type="match status" value="1"/>
</dbReference>
<keyword evidence="3" id="KW-0540">Nuclease</keyword>
<dbReference type="SUPFAM" id="SSF52540">
    <property type="entry name" value="P-loop containing nucleoside triphosphate hydrolases"/>
    <property type="match status" value="2"/>
</dbReference>
<dbReference type="Gene3D" id="3.90.1570.50">
    <property type="match status" value="1"/>
</dbReference>
<dbReference type="InterPro" id="IPR004473">
    <property type="entry name" value="Restrct_endonuc_typeI_HsdR"/>
</dbReference>
<feature type="domain" description="Helicase ATP-binding" evidence="12">
    <location>
        <begin position="289"/>
        <end position="437"/>
    </location>
</feature>
<dbReference type="SMART" id="SM00487">
    <property type="entry name" value="DEXDc"/>
    <property type="match status" value="1"/>
</dbReference>
<protein>
    <recommendedName>
        <fullName evidence="10">Type I restriction enzyme endonuclease subunit</fullName>
        <shortName evidence="10">R protein</shortName>
        <ecNumber evidence="10">3.1.21.3</ecNumber>
    </recommendedName>
</protein>
<evidence type="ECO:0000256" key="11">
    <source>
        <dbReference type="SAM" id="Coils"/>
    </source>
</evidence>
<evidence type="ECO:0000313" key="13">
    <source>
        <dbReference type="EMBL" id="MFM0519883.1"/>
    </source>
</evidence>
<feature type="coiled-coil region" evidence="11">
    <location>
        <begin position="477"/>
        <end position="511"/>
    </location>
</feature>
<comment type="subunit">
    <text evidence="10">The type I restriction/modification system is composed of three polypeptides R, M and S.</text>
</comment>
<keyword evidence="14" id="KW-1185">Reference proteome</keyword>
<evidence type="ECO:0000256" key="8">
    <source>
        <dbReference type="ARBA" id="ARBA00022840"/>
    </source>
</evidence>
<dbReference type="CDD" id="cd22332">
    <property type="entry name" value="HsdR_N"/>
    <property type="match status" value="1"/>
</dbReference>
<evidence type="ECO:0000256" key="6">
    <source>
        <dbReference type="ARBA" id="ARBA00022759"/>
    </source>
</evidence>
<dbReference type="EC" id="3.1.21.3" evidence="10"/>
<evidence type="ECO:0000256" key="10">
    <source>
        <dbReference type="RuleBase" id="RU364115"/>
    </source>
</evidence>
<sequence length="1056" mass="117777">MVQPSLSSEFSEDSAVEQPALALLQQLGWEHVSLRDETLVANNPTGRTTFRQTWLPTRLRAALIKLNPNLPEEAVNLAEEALVQDRSALSPIAANREFHFLLRDGVRVEVKRPDDGQSETITVRVIDWRDVAANDFLVASQVWIEGLLHKRRADTIGFVNGLPLLHAEWKALSKPIFNAYDENLRDYRDTIPQLFPFNCFVILSNGHESLMGGAHTDFDLFAPWKRLDEDGPEDPSLETMLRATCDPTRFLDLIENFLLFDEAKGGLRKVVGKYHQVLGVNRAMAAVQHVGRNKGRLGVFWHTQGSGKSLSMVMFAEKVLRRLGGNYTFVIVTDRTELDDQIAGQFASVGALTKDTQQVQASSRAHLRELLAGNERYVFTLIQKFSTAGREPMPVLSDRSDIIVITDEAHRSQYDQLAANMRAALPNAAFIGFTGTPLIQGEGSRTREVFGDYVSVYDFAQSVRDRATVPLYYESRKPELQLNADELKTELDELLDEGDLSEEQEKRLQREFSRQYTLITNTDRLYKVADDVALHFAMRGYRGKAMFVAIDKATAVSMHDRVKAAITRLIAADENALKTAHEARGAAIAERLLWLRELDMAVVVSQSQNEIDDLKKKGLDILPHRERMQKEDLETKFKDDNDPLRLVFVCAMWITGFDVPSIGTVYLDKPMKNHTLMQTIARANRNAPGKTSGVIVDYLGVFSNLQKALAIYAGSAGGLGKDATPIKNKDALVKALEEALEPARSFTVSLGINIDSITAAGALSRLGLIAQAVEALVAPNERRRTFGQLAGAVTKAYKALLPDERAAPYLRSVVVFQMLADAVRAKLGPTDISAVQAKITELLDEKLEGVAILTPIVEGVGPEGRVDLSGIDFSKLAELFEKSPKVAAERARERAENKLKKMAEANPTRVDLIEKLEKLVAEYNAGSIDAEKFFEALKEFVVGLSEEEQRAAREELSEEELAIFDLLTTPEPKLSKAEEAEVKRVARALLAKLHELMDGVDWLRGQEMRGAVWSEIRQQLNELPQQPYPKALWNAKVGQVWSFVTRRYASEGARIH</sequence>
<keyword evidence="8 10" id="KW-0067">ATP-binding</keyword>
<dbReference type="RefSeq" id="WP_250484336.1">
    <property type="nucleotide sequence ID" value="NZ_JAQQDB010000019.1"/>
</dbReference>
<dbReference type="PANTHER" id="PTHR30195">
    <property type="entry name" value="TYPE I SITE-SPECIFIC DEOXYRIBONUCLEASE PROTEIN SUBUNIT M AND R"/>
    <property type="match status" value="1"/>
</dbReference>
<keyword evidence="6 13" id="KW-0255">Endonuclease</keyword>
<keyword evidence="7 10" id="KW-0378">Hydrolase</keyword>
<dbReference type="Pfam" id="PF04313">
    <property type="entry name" value="HSDR_N"/>
    <property type="match status" value="1"/>
</dbReference>
<evidence type="ECO:0000313" key="14">
    <source>
        <dbReference type="Proteomes" id="UP001629462"/>
    </source>
</evidence>
<evidence type="ECO:0000256" key="1">
    <source>
        <dbReference type="ARBA" id="ARBA00000851"/>
    </source>
</evidence>
<evidence type="ECO:0000256" key="7">
    <source>
        <dbReference type="ARBA" id="ARBA00022801"/>
    </source>
</evidence>
<comment type="function">
    <text evidence="10">Subunit R is required for both nuclease and ATPase activities, but not for modification.</text>
</comment>
<dbReference type="InterPro" id="IPR021810">
    <property type="entry name" value="T1RH-like_C"/>
</dbReference>
<dbReference type="GO" id="GO:0004519">
    <property type="term" value="F:endonuclease activity"/>
    <property type="evidence" value="ECO:0007669"/>
    <property type="project" value="UniProtKB-KW"/>
</dbReference>
<dbReference type="InterPro" id="IPR014001">
    <property type="entry name" value="Helicase_ATP-bd"/>
</dbReference>
<dbReference type="PANTHER" id="PTHR30195:SF15">
    <property type="entry name" value="TYPE I RESTRICTION ENZYME HINDI ENDONUCLEASE SUBUNIT"/>
    <property type="match status" value="1"/>
</dbReference>
<keyword evidence="4 10" id="KW-0547">Nucleotide-binding</keyword>
<dbReference type="EMBL" id="JAQQDB010000019">
    <property type="protein sequence ID" value="MFM0519883.1"/>
    <property type="molecule type" value="Genomic_DNA"/>
</dbReference>
<comment type="catalytic activity">
    <reaction evidence="1 10">
        <text>Endonucleolytic cleavage of DNA to give random double-stranded fragments with terminal 5'-phosphates, ATP is simultaneously hydrolyzed.</text>
        <dbReference type="EC" id="3.1.21.3"/>
    </reaction>
</comment>
<name>A0ABW9CNV9_9BURK</name>
<dbReference type="Pfam" id="PF18766">
    <property type="entry name" value="SWI2_SNF2"/>
    <property type="match status" value="1"/>
</dbReference>
<dbReference type="Pfam" id="PF22679">
    <property type="entry name" value="T1R_D3-like"/>
    <property type="match status" value="1"/>
</dbReference>
<evidence type="ECO:0000256" key="4">
    <source>
        <dbReference type="ARBA" id="ARBA00022741"/>
    </source>
</evidence>
<dbReference type="InterPro" id="IPR027417">
    <property type="entry name" value="P-loop_NTPase"/>
</dbReference>
<comment type="caution">
    <text evidence="13">The sequence shown here is derived from an EMBL/GenBank/DDBJ whole genome shotgun (WGS) entry which is preliminary data.</text>
</comment>
<gene>
    <name evidence="13" type="ORF">PQR08_20845</name>
</gene>
<keyword evidence="5 10" id="KW-0680">Restriction system</keyword>
<dbReference type="CDD" id="cd18030">
    <property type="entry name" value="DEXHc_RE_I_HsdR"/>
    <property type="match status" value="1"/>
</dbReference>
<evidence type="ECO:0000256" key="5">
    <source>
        <dbReference type="ARBA" id="ARBA00022747"/>
    </source>
</evidence>
<evidence type="ECO:0000259" key="12">
    <source>
        <dbReference type="PROSITE" id="PS51192"/>
    </source>
</evidence>
<evidence type="ECO:0000256" key="9">
    <source>
        <dbReference type="ARBA" id="ARBA00023125"/>
    </source>
</evidence>
<organism evidence="13 14">
    <name type="scientific">Caballeronia jiangsuensis</name>
    <dbReference type="NCBI Taxonomy" id="1458357"/>
    <lineage>
        <taxon>Bacteria</taxon>
        <taxon>Pseudomonadati</taxon>
        <taxon>Pseudomonadota</taxon>
        <taxon>Betaproteobacteria</taxon>
        <taxon>Burkholderiales</taxon>
        <taxon>Burkholderiaceae</taxon>
        <taxon>Caballeronia</taxon>
    </lineage>
</organism>